<accession>A0ABY0KD80</accession>
<name>A0ABY0KD80_9HYPH</name>
<organism evidence="8 9">
    <name type="scientific">Saliniramus fredricksonii</name>
    <dbReference type="NCBI Taxonomy" id="1653334"/>
    <lineage>
        <taxon>Bacteria</taxon>
        <taxon>Pseudomonadati</taxon>
        <taxon>Pseudomonadota</taxon>
        <taxon>Alphaproteobacteria</taxon>
        <taxon>Hyphomicrobiales</taxon>
        <taxon>Salinarimonadaceae</taxon>
        <taxon>Saliniramus</taxon>
    </lineage>
</organism>
<evidence type="ECO:0000313" key="8">
    <source>
        <dbReference type="EMBL" id="SCC82337.1"/>
    </source>
</evidence>
<sequence length="328" mass="34508">MQIARGRSSGAGGESMAAKREYMVSRQIAARGVSDPNVREAMLAVPREVFVPAELAEFAYEDTPLPIGADQTISQPYIVAMMLEAAEIAPGEKVLDVGTGSGYAAALASRIAGKVVSIERHAELTEAARKAIDTLGYDNIDLRIGDGTQGAADEAPFDVILVAAGGPEIPEILIEQLSPGGRMIIPVGPVHRYQHLLRIRKTGDNRIKQEDLGPVAFVPLIGVGGWRDPACEEIVHPTEGKGTSRAVGGAAARAVQMGAPNAPTDPAALIARHAEPLPEIGASGFGAMFDRIRDARVVAIGEATHGTSEFYRARAAITRHLRAGSKSS</sequence>
<dbReference type="PANTHER" id="PTHR11579:SF0">
    <property type="entry name" value="PROTEIN-L-ISOASPARTATE(D-ASPARTATE) O-METHYLTRANSFERASE"/>
    <property type="match status" value="1"/>
</dbReference>
<dbReference type="NCBIfam" id="NF001453">
    <property type="entry name" value="PRK00312.1"/>
    <property type="match status" value="1"/>
</dbReference>
<evidence type="ECO:0000256" key="5">
    <source>
        <dbReference type="ARBA" id="ARBA00022679"/>
    </source>
</evidence>
<evidence type="ECO:0000256" key="4">
    <source>
        <dbReference type="ARBA" id="ARBA00022603"/>
    </source>
</evidence>
<dbReference type="InterPro" id="IPR029063">
    <property type="entry name" value="SAM-dependent_MTases_sf"/>
</dbReference>
<dbReference type="Pfam" id="PF01135">
    <property type="entry name" value="PCMT"/>
    <property type="match status" value="1"/>
</dbReference>
<dbReference type="Gene3D" id="3.40.1660.10">
    <property type="entry name" value="EreA-like (biosynthetic domain)"/>
    <property type="match status" value="1"/>
</dbReference>
<dbReference type="SUPFAM" id="SSF159501">
    <property type="entry name" value="EreA/ChaN-like"/>
    <property type="match status" value="1"/>
</dbReference>
<gene>
    <name evidence="7" type="primary">pcm</name>
    <name evidence="8" type="ORF">GA0071312_3320</name>
</gene>
<dbReference type="InterPro" id="IPR000682">
    <property type="entry name" value="PCMT"/>
</dbReference>
<keyword evidence="4 7" id="KW-0489">Methyltransferase</keyword>
<comment type="catalytic activity">
    <reaction evidence="7">
        <text>[protein]-L-isoaspartate + S-adenosyl-L-methionine = [protein]-L-isoaspartate alpha-methyl ester + S-adenosyl-L-homocysteine</text>
        <dbReference type="Rhea" id="RHEA:12705"/>
        <dbReference type="Rhea" id="RHEA-COMP:12143"/>
        <dbReference type="Rhea" id="RHEA-COMP:12144"/>
        <dbReference type="ChEBI" id="CHEBI:57856"/>
        <dbReference type="ChEBI" id="CHEBI:59789"/>
        <dbReference type="ChEBI" id="CHEBI:90596"/>
        <dbReference type="ChEBI" id="CHEBI:90598"/>
        <dbReference type="EC" id="2.1.1.77"/>
    </reaction>
</comment>
<evidence type="ECO:0000256" key="1">
    <source>
        <dbReference type="ARBA" id="ARBA00004496"/>
    </source>
</evidence>
<feature type="active site" evidence="7">
    <location>
        <position position="74"/>
    </location>
</feature>
<keyword evidence="3 7" id="KW-0963">Cytoplasm</keyword>
<proteinExistence type="inferred from homology"/>
<reference evidence="8 9" key="1">
    <citation type="submission" date="2016-08" db="EMBL/GenBank/DDBJ databases">
        <authorList>
            <person name="Varghese N."/>
            <person name="Submissions Spin"/>
        </authorList>
    </citation>
    <scope>NUCLEOTIDE SEQUENCE [LARGE SCALE GENOMIC DNA]</scope>
    <source>
        <strain evidence="8 9">HL-109</strain>
    </source>
</reference>
<keyword evidence="9" id="KW-1185">Reference proteome</keyword>
<comment type="subcellular location">
    <subcellularLocation>
        <location evidence="1 7">Cytoplasm</location>
    </subcellularLocation>
</comment>
<evidence type="ECO:0000313" key="9">
    <source>
        <dbReference type="Proteomes" id="UP000182800"/>
    </source>
</evidence>
<dbReference type="CDD" id="cd02440">
    <property type="entry name" value="AdoMet_MTases"/>
    <property type="match status" value="1"/>
</dbReference>
<dbReference type="HAMAP" id="MF_00090">
    <property type="entry name" value="PIMT"/>
    <property type="match status" value="1"/>
</dbReference>
<evidence type="ECO:0000256" key="6">
    <source>
        <dbReference type="ARBA" id="ARBA00022691"/>
    </source>
</evidence>
<dbReference type="NCBIfam" id="TIGR00080">
    <property type="entry name" value="pimt"/>
    <property type="match status" value="1"/>
</dbReference>
<keyword evidence="6 7" id="KW-0949">S-adenosyl-L-methionine</keyword>
<protein>
    <recommendedName>
        <fullName evidence="7">Protein-L-isoaspartate O-methyltransferase</fullName>
        <ecNumber evidence="7">2.1.1.77</ecNumber>
    </recommendedName>
    <alternativeName>
        <fullName evidence="7">L-isoaspartyl protein carboxyl methyltransferase</fullName>
    </alternativeName>
    <alternativeName>
        <fullName evidence="7">Protein L-isoaspartyl methyltransferase</fullName>
    </alternativeName>
    <alternativeName>
        <fullName evidence="7">Protein-beta-aspartate methyltransferase</fullName>
        <shortName evidence="7">PIMT</shortName>
    </alternativeName>
</protein>
<dbReference type="EMBL" id="FMBM01000002">
    <property type="protein sequence ID" value="SCC82337.1"/>
    <property type="molecule type" value="Genomic_DNA"/>
</dbReference>
<evidence type="ECO:0000256" key="7">
    <source>
        <dbReference type="HAMAP-Rule" id="MF_00090"/>
    </source>
</evidence>
<dbReference type="Gene3D" id="3.40.50.150">
    <property type="entry name" value="Vaccinia Virus protein VP39"/>
    <property type="match status" value="1"/>
</dbReference>
<comment type="function">
    <text evidence="7">Catalyzes the methyl esterification of L-isoaspartyl residues in peptides and proteins that result from spontaneous decomposition of normal L-aspartyl and L-asparaginyl residues. It plays a role in the repair and/or degradation of damaged proteins.</text>
</comment>
<comment type="similarity">
    <text evidence="2 7">Belongs to the methyltransferase superfamily. L-isoaspartyl/D-aspartyl protein methyltransferase family.</text>
</comment>
<evidence type="ECO:0000256" key="2">
    <source>
        <dbReference type="ARBA" id="ARBA00005369"/>
    </source>
</evidence>
<dbReference type="PANTHER" id="PTHR11579">
    <property type="entry name" value="PROTEIN-L-ISOASPARTATE O-METHYLTRANSFERASE"/>
    <property type="match status" value="1"/>
</dbReference>
<keyword evidence="5 7" id="KW-0808">Transferase</keyword>
<dbReference type="Proteomes" id="UP000182800">
    <property type="component" value="Unassembled WGS sequence"/>
</dbReference>
<comment type="caution">
    <text evidence="8">The sequence shown here is derived from an EMBL/GenBank/DDBJ whole genome shotgun (WGS) entry which is preliminary data.</text>
</comment>
<dbReference type="EC" id="2.1.1.77" evidence="7"/>
<dbReference type="SUPFAM" id="SSF53335">
    <property type="entry name" value="S-adenosyl-L-methionine-dependent methyltransferases"/>
    <property type="match status" value="1"/>
</dbReference>
<evidence type="ECO:0000256" key="3">
    <source>
        <dbReference type="ARBA" id="ARBA00022490"/>
    </source>
</evidence>